<protein>
    <submittedName>
        <fullName evidence="2">Uncharacterized protein</fullName>
    </submittedName>
</protein>
<feature type="compositionally biased region" description="Pro residues" evidence="1">
    <location>
        <begin position="215"/>
        <end position="230"/>
    </location>
</feature>
<dbReference type="EMBL" id="JAFIMR010000001">
    <property type="protein sequence ID" value="KAI1881184.1"/>
    <property type="molecule type" value="Genomic_DNA"/>
</dbReference>
<reference evidence="2" key="1">
    <citation type="submission" date="2021-03" db="EMBL/GenBank/DDBJ databases">
        <title>Revisited historic fungal species revealed as producer of novel bioactive compounds through whole genome sequencing and comparative genomics.</title>
        <authorList>
            <person name="Vignolle G.A."/>
            <person name="Hochenegger N."/>
            <person name="Mach R.L."/>
            <person name="Mach-Aigner A.R."/>
            <person name="Javad Rahimi M."/>
            <person name="Salim K.A."/>
            <person name="Chan C.M."/>
            <person name="Lim L.B.L."/>
            <person name="Cai F."/>
            <person name="Druzhinina I.S."/>
            <person name="U'Ren J.M."/>
            <person name="Derntl C."/>
        </authorList>
    </citation>
    <scope>NUCLEOTIDE SEQUENCE</scope>
    <source>
        <strain evidence="2">TUCIM 5799</strain>
    </source>
</reference>
<comment type="caution">
    <text evidence="2">The sequence shown here is derived from an EMBL/GenBank/DDBJ whole genome shotgun (WGS) entry which is preliminary data.</text>
</comment>
<sequence length="230" mass="25684">MDPDCAICRAPATVQCDCEAKGLESAVKQAEDRMMRGIYNDIRGWVRAHAQDYILEYFRLLTERRKLQHQNHLDHLTQQAYHYYHAPPHPSQLDHANAALKRGVDEDWQASVQRYPEVLEYFYSLVELSLPSDDEPAVKDPPLSALNGSRKTNRRSAMGSMGGGSVYHDHDRHRGTPLPRGRTPPVGRIDGRTTAPPMGGGLGPPPPGARRMPYRGPPPPGVAYYPGPPY</sequence>
<proteinExistence type="predicted"/>
<keyword evidence="3" id="KW-1185">Reference proteome</keyword>
<evidence type="ECO:0000313" key="3">
    <source>
        <dbReference type="Proteomes" id="UP000829685"/>
    </source>
</evidence>
<feature type="region of interest" description="Disordered" evidence="1">
    <location>
        <begin position="133"/>
        <end position="230"/>
    </location>
</feature>
<dbReference type="OrthoDB" id="5409477at2759"/>
<organism evidence="2 3">
    <name type="scientific">Neoarthrinium moseri</name>
    <dbReference type="NCBI Taxonomy" id="1658444"/>
    <lineage>
        <taxon>Eukaryota</taxon>
        <taxon>Fungi</taxon>
        <taxon>Dikarya</taxon>
        <taxon>Ascomycota</taxon>
        <taxon>Pezizomycotina</taxon>
        <taxon>Sordariomycetes</taxon>
        <taxon>Xylariomycetidae</taxon>
        <taxon>Amphisphaeriales</taxon>
        <taxon>Apiosporaceae</taxon>
        <taxon>Neoarthrinium</taxon>
    </lineage>
</organism>
<feature type="compositionally biased region" description="Low complexity" evidence="1">
    <location>
        <begin position="176"/>
        <end position="188"/>
    </location>
</feature>
<dbReference type="Proteomes" id="UP000829685">
    <property type="component" value="Unassembled WGS sequence"/>
</dbReference>
<gene>
    <name evidence="2" type="ORF">JX265_000010</name>
</gene>
<name>A0A9P9WXM1_9PEZI</name>
<evidence type="ECO:0000313" key="2">
    <source>
        <dbReference type="EMBL" id="KAI1881184.1"/>
    </source>
</evidence>
<dbReference type="AlphaFoldDB" id="A0A9P9WXM1"/>
<evidence type="ECO:0000256" key="1">
    <source>
        <dbReference type="SAM" id="MobiDB-lite"/>
    </source>
</evidence>
<accession>A0A9P9WXM1</accession>